<dbReference type="EMBL" id="LFIW01001820">
    <property type="protein sequence ID" value="KZL80717.1"/>
    <property type="molecule type" value="Genomic_DNA"/>
</dbReference>
<comment type="caution">
    <text evidence="3">The sequence shown here is derived from an EMBL/GenBank/DDBJ whole genome shotgun (WGS) entry which is preliminary data.</text>
</comment>
<proteinExistence type="predicted"/>
<dbReference type="STRING" id="1573173.A0A167AZP7"/>
<feature type="compositionally biased region" description="Polar residues" evidence="2">
    <location>
        <begin position="53"/>
        <end position="62"/>
    </location>
</feature>
<feature type="region of interest" description="Disordered" evidence="2">
    <location>
        <begin position="283"/>
        <end position="325"/>
    </location>
</feature>
<evidence type="ECO:0000256" key="1">
    <source>
        <dbReference type="SAM" id="Coils"/>
    </source>
</evidence>
<feature type="region of interest" description="Disordered" evidence="2">
    <location>
        <begin position="1"/>
        <end position="62"/>
    </location>
</feature>
<feature type="compositionally biased region" description="Low complexity" evidence="2">
    <location>
        <begin position="313"/>
        <end position="325"/>
    </location>
</feature>
<protein>
    <submittedName>
        <fullName evidence="3">Sentrin sumo-specific</fullName>
    </submittedName>
</protein>
<gene>
    <name evidence="3" type="ORF">CI238_09489</name>
</gene>
<dbReference type="SUPFAM" id="SSF54001">
    <property type="entry name" value="Cysteine proteinases"/>
    <property type="match status" value="1"/>
</dbReference>
<dbReference type="Gene3D" id="3.40.395.10">
    <property type="entry name" value="Adenoviral Proteinase, Chain A"/>
    <property type="match status" value="1"/>
</dbReference>
<dbReference type="Proteomes" id="UP000076584">
    <property type="component" value="Unassembled WGS sequence"/>
</dbReference>
<evidence type="ECO:0000313" key="4">
    <source>
        <dbReference type="Proteomes" id="UP000076584"/>
    </source>
</evidence>
<feature type="non-terminal residue" evidence="3">
    <location>
        <position position="1"/>
    </location>
</feature>
<feature type="compositionally biased region" description="Acidic residues" evidence="2">
    <location>
        <begin position="34"/>
        <end position="45"/>
    </location>
</feature>
<dbReference type="InterPro" id="IPR038765">
    <property type="entry name" value="Papain-like_cys_pep_sf"/>
</dbReference>
<evidence type="ECO:0000313" key="3">
    <source>
        <dbReference type="EMBL" id="KZL80717.1"/>
    </source>
</evidence>
<sequence>LVELSGKEEQDDGVNGVDGVDEDLGMGGFANSPAEEEQDDIDDDSLGSSSGDTNSVQSDVEKQSQICNVMESAIPLDGQNSDAPHSLAEANKFKLDIEAFQKAEKQLSDPAAMLTDGTVALLLSLIQKEAKAANSLNSSRVLVTHPLWLELDNRLPSRLPKTTRRFLMTILHHKAGPGHWTLGIFDLAERAFRHYDPLPSRKTQSAVWDRIGPWIQNLTGNPFVPLPLPGPVQRDGVSYALFALEAGYKFLVDEPIGVLDVASFRARLLDSLPEATPRLFPSVNTDLTGISPRSGPPSRNAKEIGDDDDDLSDLVGSEEGSSGKVSVSLPCASNMANADAIVVIPAAEIQLQSGTSSYAPRITGLDDTEEAKFLSLETDSINALKRYPPLNDKSMDELREAKRQCISRLEHHSIEMESLRTLLKDKQRVGDDAQALFQELANDLEQVESFSEQIMVTVHDAATADPVKSVQTLSTQIASLVATNCDAAKWKKSEAEKKAQDATDRLRDVKVRVNSAESLLAQLENEAQLLSRRVKSESRKRKLAAFLQAEDED</sequence>
<organism evidence="3 4">
    <name type="scientific">Colletotrichum incanum</name>
    <name type="common">Soybean anthracnose fungus</name>
    <dbReference type="NCBI Taxonomy" id="1573173"/>
    <lineage>
        <taxon>Eukaryota</taxon>
        <taxon>Fungi</taxon>
        <taxon>Dikarya</taxon>
        <taxon>Ascomycota</taxon>
        <taxon>Pezizomycotina</taxon>
        <taxon>Sordariomycetes</taxon>
        <taxon>Hypocreomycetidae</taxon>
        <taxon>Glomerellales</taxon>
        <taxon>Glomerellaceae</taxon>
        <taxon>Colletotrichum</taxon>
        <taxon>Colletotrichum spaethianum species complex</taxon>
    </lineage>
</organism>
<evidence type="ECO:0000256" key="2">
    <source>
        <dbReference type="SAM" id="MobiDB-lite"/>
    </source>
</evidence>
<name>A0A167AZP7_COLIC</name>
<accession>A0A167AZP7</accession>
<feature type="coiled-coil region" evidence="1">
    <location>
        <begin position="485"/>
        <end position="540"/>
    </location>
</feature>
<reference evidence="3 4" key="1">
    <citation type="submission" date="2015-06" db="EMBL/GenBank/DDBJ databases">
        <title>Survival trade-offs in plant roots during colonization by closely related pathogenic and mutualistic fungi.</title>
        <authorList>
            <person name="Hacquard S."/>
            <person name="Kracher B."/>
            <person name="Hiruma K."/>
            <person name="Weinman A."/>
            <person name="Muench P."/>
            <person name="Garrido Oter R."/>
            <person name="Ver Loren van Themaat E."/>
            <person name="Dallerey J.-F."/>
            <person name="Damm U."/>
            <person name="Henrissat B."/>
            <person name="Lespinet O."/>
            <person name="Thon M."/>
            <person name="Kemen E."/>
            <person name="McHardy A.C."/>
            <person name="Schulze-Lefert P."/>
            <person name="O'Connell R.J."/>
        </authorList>
    </citation>
    <scope>NUCLEOTIDE SEQUENCE [LARGE SCALE GENOMIC DNA]</scope>
    <source>
        <strain evidence="3 4">MAFF 238704</strain>
    </source>
</reference>
<keyword evidence="1" id="KW-0175">Coiled coil</keyword>
<keyword evidence="4" id="KW-1185">Reference proteome</keyword>
<dbReference type="AlphaFoldDB" id="A0A167AZP7"/>